<reference evidence="1 2" key="1">
    <citation type="submission" date="2023-11" db="EMBL/GenBank/DDBJ databases">
        <title>Halocaridina rubra genome assembly.</title>
        <authorList>
            <person name="Smith C."/>
        </authorList>
    </citation>
    <scope>NUCLEOTIDE SEQUENCE [LARGE SCALE GENOMIC DNA]</scope>
    <source>
        <strain evidence="1">EP-1</strain>
        <tissue evidence="1">Whole</tissue>
    </source>
</reference>
<dbReference type="EMBL" id="JAXCGZ010018935">
    <property type="protein sequence ID" value="KAK7067063.1"/>
    <property type="molecule type" value="Genomic_DNA"/>
</dbReference>
<dbReference type="Proteomes" id="UP001381693">
    <property type="component" value="Unassembled WGS sequence"/>
</dbReference>
<protein>
    <submittedName>
        <fullName evidence="1">Uncharacterized protein</fullName>
    </submittedName>
</protein>
<dbReference type="AlphaFoldDB" id="A0AAN8WQ80"/>
<evidence type="ECO:0000313" key="1">
    <source>
        <dbReference type="EMBL" id="KAK7067063.1"/>
    </source>
</evidence>
<proteinExistence type="predicted"/>
<name>A0AAN8WQ80_HALRR</name>
<keyword evidence="2" id="KW-1185">Reference proteome</keyword>
<evidence type="ECO:0000313" key="2">
    <source>
        <dbReference type="Proteomes" id="UP001381693"/>
    </source>
</evidence>
<accession>A0AAN8WQ80</accession>
<sequence>MDEEICKNLNKELQSVFTAEIGAHGPVLRNNIFSVTEVCKALMELDAHKATGLDDISPYKERKRGLE</sequence>
<organism evidence="1 2">
    <name type="scientific">Halocaridina rubra</name>
    <name type="common">Hawaiian red shrimp</name>
    <dbReference type="NCBI Taxonomy" id="373956"/>
    <lineage>
        <taxon>Eukaryota</taxon>
        <taxon>Metazoa</taxon>
        <taxon>Ecdysozoa</taxon>
        <taxon>Arthropoda</taxon>
        <taxon>Crustacea</taxon>
        <taxon>Multicrustacea</taxon>
        <taxon>Malacostraca</taxon>
        <taxon>Eumalacostraca</taxon>
        <taxon>Eucarida</taxon>
        <taxon>Decapoda</taxon>
        <taxon>Pleocyemata</taxon>
        <taxon>Caridea</taxon>
        <taxon>Atyoidea</taxon>
        <taxon>Atyidae</taxon>
        <taxon>Halocaridina</taxon>
    </lineage>
</organism>
<comment type="caution">
    <text evidence="1">The sequence shown here is derived from an EMBL/GenBank/DDBJ whole genome shotgun (WGS) entry which is preliminary data.</text>
</comment>
<gene>
    <name evidence="1" type="ORF">SK128_022423</name>
</gene>